<feature type="active site" evidence="7">
    <location>
        <position position="60"/>
    </location>
</feature>
<evidence type="ECO:0000256" key="1">
    <source>
        <dbReference type="ARBA" id="ARBA00004273"/>
    </source>
</evidence>
<feature type="domain" description="Peptidase S26" evidence="9">
    <location>
        <begin position="39"/>
        <end position="184"/>
    </location>
</feature>
<dbReference type="GO" id="GO:0042720">
    <property type="term" value="C:mitochondrial inner membrane peptidase complex"/>
    <property type="evidence" value="ECO:0007669"/>
    <property type="project" value="TreeGrafter"/>
</dbReference>
<dbReference type="SUPFAM" id="SSF51306">
    <property type="entry name" value="LexA/Signal peptidase"/>
    <property type="match status" value="1"/>
</dbReference>
<dbReference type="CDD" id="cd06530">
    <property type="entry name" value="S26_SPase_I"/>
    <property type="match status" value="1"/>
</dbReference>
<evidence type="ECO:0000256" key="8">
    <source>
        <dbReference type="RuleBase" id="RU362041"/>
    </source>
</evidence>
<dbReference type="Gene3D" id="2.10.109.10">
    <property type="entry name" value="Umud Fragment, subunit A"/>
    <property type="match status" value="1"/>
</dbReference>
<evidence type="ECO:0000256" key="4">
    <source>
        <dbReference type="ARBA" id="ARBA00023128"/>
    </source>
</evidence>
<comment type="caution">
    <text evidence="10">The sequence shown here is derived from an EMBL/GenBank/DDBJ whole genome shotgun (WGS) entry which is preliminary data.</text>
</comment>
<evidence type="ECO:0000313" key="11">
    <source>
        <dbReference type="Proteomes" id="UP000813461"/>
    </source>
</evidence>
<proteinExistence type="inferred from homology"/>
<dbReference type="PANTHER" id="PTHR12383">
    <property type="entry name" value="PROTEASE FAMILY S26 MITOCHONDRIAL INNER MEMBRANE PROTEASE-RELATED"/>
    <property type="match status" value="1"/>
</dbReference>
<dbReference type="AlphaFoldDB" id="A0A8K0RD37"/>
<dbReference type="OrthoDB" id="308440at2759"/>
<dbReference type="InterPro" id="IPR052064">
    <property type="entry name" value="Mito_IMP1_subunit"/>
</dbReference>
<keyword evidence="11" id="KW-1185">Reference proteome</keyword>
<dbReference type="GO" id="GO:0006627">
    <property type="term" value="P:protein processing involved in protein targeting to mitochondrion"/>
    <property type="evidence" value="ECO:0007669"/>
    <property type="project" value="TreeGrafter"/>
</dbReference>
<evidence type="ECO:0000259" key="9">
    <source>
        <dbReference type="Pfam" id="PF10502"/>
    </source>
</evidence>
<evidence type="ECO:0000256" key="3">
    <source>
        <dbReference type="ARBA" id="ARBA00022801"/>
    </source>
</evidence>
<comment type="subcellular location">
    <subcellularLocation>
        <location evidence="1 8">Mitochondrion inner membrane</location>
    </subcellularLocation>
</comment>
<evidence type="ECO:0000256" key="6">
    <source>
        <dbReference type="ARBA" id="ARBA00038445"/>
    </source>
</evidence>
<dbReference type="Pfam" id="PF10502">
    <property type="entry name" value="Peptidase_S26"/>
    <property type="match status" value="1"/>
</dbReference>
<accession>A0A8K0RD37</accession>
<keyword evidence="2 8" id="KW-0999">Mitochondrion inner membrane</keyword>
<name>A0A8K0RD37_9PLEO</name>
<keyword evidence="8" id="KW-0645">Protease</keyword>
<comment type="similarity">
    <text evidence="6">Belongs to the peptidase S26 family. IMP1 subfamily.</text>
</comment>
<dbReference type="GO" id="GO:0006465">
    <property type="term" value="P:signal peptide processing"/>
    <property type="evidence" value="ECO:0007669"/>
    <property type="project" value="InterPro"/>
</dbReference>
<keyword evidence="4 8" id="KW-0496">Mitochondrion</keyword>
<dbReference type="PANTHER" id="PTHR12383:SF16">
    <property type="entry name" value="MITOCHONDRIAL INNER MEMBRANE PROTEASE SUBUNIT 1"/>
    <property type="match status" value="1"/>
</dbReference>
<evidence type="ECO:0000256" key="5">
    <source>
        <dbReference type="ARBA" id="ARBA00023136"/>
    </source>
</evidence>
<keyword evidence="5" id="KW-0472">Membrane</keyword>
<sequence length="214" mass="23951">MPPPLHNARIWTRLNILRSGSQIGNLRQWGRIGLRTCQIFLFAHLFNRYIGGIGSTTGVSMTPTIPSHYRSRPMIVYSSLHRRGRGIKVGDVILYTNPLFPAEKGCKRVIGMPGDFVSAITPGRQEGDLEAVDVDGKWSSVREEVIQVPPGHCWVAGDNLEWSRDSRLFGPLPLALVKAKVYAVVLPYEHAKWLGADVDIKDAQEKEHEWVSTI</sequence>
<dbReference type="PRINTS" id="PR00727">
    <property type="entry name" value="LEADERPTASE"/>
</dbReference>
<keyword evidence="3 8" id="KW-0378">Hydrolase</keyword>
<dbReference type="InterPro" id="IPR000223">
    <property type="entry name" value="Pept_S26A_signal_pept_1"/>
</dbReference>
<feature type="active site" evidence="7">
    <location>
        <position position="107"/>
    </location>
</feature>
<dbReference type="InterPro" id="IPR019533">
    <property type="entry name" value="Peptidase_S26"/>
</dbReference>
<dbReference type="Proteomes" id="UP000813461">
    <property type="component" value="Unassembled WGS sequence"/>
</dbReference>
<protein>
    <recommendedName>
        <fullName evidence="8">Mitochondrial inner membrane protease subunit</fullName>
        <ecNumber evidence="8">3.4.21.-</ecNumber>
    </recommendedName>
</protein>
<evidence type="ECO:0000256" key="7">
    <source>
        <dbReference type="PIRSR" id="PIRSR600223-1"/>
    </source>
</evidence>
<dbReference type="NCBIfam" id="TIGR02227">
    <property type="entry name" value="sigpep_I_bact"/>
    <property type="match status" value="1"/>
</dbReference>
<organism evidence="10 11">
    <name type="scientific">Paraphoma chrysanthemicola</name>
    <dbReference type="NCBI Taxonomy" id="798071"/>
    <lineage>
        <taxon>Eukaryota</taxon>
        <taxon>Fungi</taxon>
        <taxon>Dikarya</taxon>
        <taxon>Ascomycota</taxon>
        <taxon>Pezizomycotina</taxon>
        <taxon>Dothideomycetes</taxon>
        <taxon>Pleosporomycetidae</taxon>
        <taxon>Pleosporales</taxon>
        <taxon>Pleosporineae</taxon>
        <taxon>Phaeosphaeriaceae</taxon>
        <taxon>Paraphoma</taxon>
    </lineage>
</organism>
<dbReference type="EMBL" id="JAGMVJ010000003">
    <property type="protein sequence ID" value="KAH7092055.1"/>
    <property type="molecule type" value="Genomic_DNA"/>
</dbReference>
<gene>
    <name evidence="10" type="ORF">FB567DRAFT_516388</name>
</gene>
<reference evidence="10" key="1">
    <citation type="journal article" date="2021" name="Nat. Commun.">
        <title>Genetic determinants of endophytism in the Arabidopsis root mycobiome.</title>
        <authorList>
            <person name="Mesny F."/>
            <person name="Miyauchi S."/>
            <person name="Thiergart T."/>
            <person name="Pickel B."/>
            <person name="Atanasova L."/>
            <person name="Karlsson M."/>
            <person name="Huettel B."/>
            <person name="Barry K.W."/>
            <person name="Haridas S."/>
            <person name="Chen C."/>
            <person name="Bauer D."/>
            <person name="Andreopoulos W."/>
            <person name="Pangilinan J."/>
            <person name="LaButti K."/>
            <person name="Riley R."/>
            <person name="Lipzen A."/>
            <person name="Clum A."/>
            <person name="Drula E."/>
            <person name="Henrissat B."/>
            <person name="Kohler A."/>
            <person name="Grigoriev I.V."/>
            <person name="Martin F.M."/>
            <person name="Hacquard S."/>
        </authorList>
    </citation>
    <scope>NUCLEOTIDE SEQUENCE</scope>
    <source>
        <strain evidence="10">MPI-SDFR-AT-0120</strain>
    </source>
</reference>
<dbReference type="GO" id="GO:0004252">
    <property type="term" value="F:serine-type endopeptidase activity"/>
    <property type="evidence" value="ECO:0007669"/>
    <property type="project" value="InterPro"/>
</dbReference>
<dbReference type="EC" id="3.4.21.-" evidence="8"/>
<evidence type="ECO:0000256" key="2">
    <source>
        <dbReference type="ARBA" id="ARBA00022792"/>
    </source>
</evidence>
<evidence type="ECO:0000313" key="10">
    <source>
        <dbReference type="EMBL" id="KAH7092055.1"/>
    </source>
</evidence>
<dbReference type="InterPro" id="IPR036286">
    <property type="entry name" value="LexA/Signal_pep-like_sf"/>
</dbReference>